<dbReference type="Ensembl" id="ENSOART00020066689.1">
    <property type="protein sequence ID" value="ENSOARP00020061706.1"/>
    <property type="gene ID" value="ENSOARG00020036191.1"/>
</dbReference>
<organism evidence="1">
    <name type="scientific">Ovis aries</name>
    <name type="common">Sheep</name>
    <dbReference type="NCBI Taxonomy" id="9940"/>
    <lineage>
        <taxon>Eukaryota</taxon>
        <taxon>Metazoa</taxon>
        <taxon>Chordata</taxon>
        <taxon>Craniata</taxon>
        <taxon>Vertebrata</taxon>
        <taxon>Euteleostomi</taxon>
        <taxon>Mammalia</taxon>
        <taxon>Eutheria</taxon>
        <taxon>Laurasiatheria</taxon>
        <taxon>Artiodactyla</taxon>
        <taxon>Ruminantia</taxon>
        <taxon>Pecora</taxon>
        <taxon>Bovidae</taxon>
        <taxon>Caprinae</taxon>
        <taxon>Ovis</taxon>
    </lineage>
</organism>
<reference evidence="1" key="2">
    <citation type="submission" date="2025-08" db="UniProtKB">
        <authorList>
            <consortium name="Ensembl"/>
        </authorList>
    </citation>
    <scope>IDENTIFICATION</scope>
</reference>
<protein>
    <submittedName>
        <fullName evidence="1">Uncharacterized protein</fullName>
    </submittedName>
</protein>
<proteinExistence type="predicted"/>
<reference evidence="1" key="3">
    <citation type="submission" date="2025-09" db="UniProtKB">
        <authorList>
            <consortium name="Ensembl"/>
        </authorList>
    </citation>
    <scope>IDENTIFICATION</scope>
</reference>
<sequence length="189" mass="21248">MSVESVMPSNHLILCRPLLLLPSIFPSIRVFSNESALCIRWPKYWSFSSSIIPSNEHPGLISFRMDWLDLLAVQGTLKSLLQHYSSKASVLQCSAFFIVQLSHPYMTTGKTIALTRRTFVGKVMSLLLNMLSRLVITFLPRSKCLLISWLRSPSAVILEPKNIKSDTVSTVSPSICHEVMGLDSMIFVF</sequence>
<accession>A0AC11EQA1</accession>
<evidence type="ECO:0000313" key="1">
    <source>
        <dbReference type="Ensembl" id="ENSOARP00020061706.1"/>
    </source>
</evidence>
<name>A0AC11EQA1_SHEEP</name>
<reference evidence="1" key="1">
    <citation type="submission" date="2020-11" db="EMBL/GenBank/DDBJ databases">
        <authorList>
            <person name="Davenport K.M."/>
            <person name="Bickhart D.M."/>
            <person name="Smith T.P.L."/>
            <person name="Murdoch B.M."/>
            <person name="Rosen B.D."/>
        </authorList>
    </citation>
    <scope>NUCLEOTIDE SEQUENCE [LARGE SCALE GENOMIC DNA]</scope>
    <source>
        <strain evidence="1">OAR_USU_Benz2616</strain>
    </source>
</reference>